<evidence type="ECO:0000256" key="1">
    <source>
        <dbReference type="SAM" id="Phobius"/>
    </source>
</evidence>
<evidence type="ECO:0000313" key="2">
    <source>
        <dbReference type="EMBL" id="TSC92983.1"/>
    </source>
</evidence>
<accession>A0A554LJC8</accession>
<dbReference type="AlphaFoldDB" id="A0A554LJC8"/>
<gene>
    <name evidence="2" type="ORF">CEN89_348</name>
</gene>
<comment type="caution">
    <text evidence="2">The sequence shown here is derived from an EMBL/GenBank/DDBJ whole genome shotgun (WGS) entry which is preliminary data.</text>
</comment>
<proteinExistence type="predicted"/>
<feature type="transmembrane region" description="Helical" evidence="1">
    <location>
        <begin position="12"/>
        <end position="35"/>
    </location>
</feature>
<sequence>MKNNHFGQGIVMPILVIILSVIILTGISIGVFYLVKIQQDNNTPPEAPVIEEQTDETDAISGEIPTSETIPADPTADWKTYTNEKYGFSFKYPENHFIIEYHMVDESTNRNQYYIGITDDKNKKSLGNEDCPTKYFVMVEGFTGLFNNLANQSSYPTIDNFQTKIIKVDSHETIRLSGIFNANTSSGSKIGDNYNSAIIKLGNANKITFDICSKYNGDIIIFDQILSTLKFTE</sequence>
<keyword evidence="1" id="KW-0472">Membrane</keyword>
<organism evidence="2 3">
    <name type="scientific">Candidatus Berkelbacteria bacterium Licking1014_7</name>
    <dbReference type="NCBI Taxonomy" id="2017147"/>
    <lineage>
        <taxon>Bacteria</taxon>
        <taxon>Candidatus Berkelbacteria</taxon>
    </lineage>
</organism>
<keyword evidence="1" id="KW-1133">Transmembrane helix</keyword>
<reference evidence="2 3" key="1">
    <citation type="submission" date="2017-07" db="EMBL/GenBank/DDBJ databases">
        <title>Mechanisms for carbon and nitrogen cycling indicate functional differentiation within the Candidate Phyla Radiation.</title>
        <authorList>
            <person name="Danczak R.E."/>
            <person name="Johnston M.D."/>
            <person name="Kenah C."/>
            <person name="Slattery M."/>
            <person name="Wrighton K.C."/>
            <person name="Wilkins M.J."/>
        </authorList>
    </citation>
    <scope>NUCLEOTIDE SEQUENCE [LARGE SCALE GENOMIC DNA]</scope>
    <source>
        <strain evidence="2">Licking1014_7</strain>
    </source>
</reference>
<keyword evidence="1" id="KW-0812">Transmembrane</keyword>
<protein>
    <submittedName>
        <fullName evidence="2">Uncharacterized protein</fullName>
    </submittedName>
</protein>
<evidence type="ECO:0000313" key="3">
    <source>
        <dbReference type="Proteomes" id="UP000315689"/>
    </source>
</evidence>
<dbReference type="Proteomes" id="UP000315689">
    <property type="component" value="Unassembled WGS sequence"/>
</dbReference>
<dbReference type="EMBL" id="VMGK01000009">
    <property type="protein sequence ID" value="TSC92983.1"/>
    <property type="molecule type" value="Genomic_DNA"/>
</dbReference>
<name>A0A554LJC8_9BACT</name>